<dbReference type="InterPro" id="IPR024344">
    <property type="entry name" value="MDMPI_metal-binding"/>
</dbReference>
<dbReference type="NCBIfam" id="TIGR03083">
    <property type="entry name" value="maleylpyruvate isomerase family mycothiol-dependent enzyme"/>
    <property type="match status" value="1"/>
</dbReference>
<dbReference type="Pfam" id="PF11716">
    <property type="entry name" value="MDMPI_N"/>
    <property type="match status" value="1"/>
</dbReference>
<dbReference type="GO" id="GO:0046872">
    <property type="term" value="F:metal ion binding"/>
    <property type="evidence" value="ECO:0007669"/>
    <property type="project" value="InterPro"/>
</dbReference>
<reference evidence="2 3" key="1">
    <citation type="submission" date="2019-05" db="EMBL/GenBank/DDBJ databases">
        <title>Nakamurella sp. N5BH11, whole genome shotgun sequence.</title>
        <authorList>
            <person name="Tuo L."/>
        </authorList>
    </citation>
    <scope>NUCLEOTIDE SEQUENCE [LARGE SCALE GENOMIC DNA]</scope>
    <source>
        <strain evidence="2 3">N5BH11</strain>
    </source>
</reference>
<comment type="caution">
    <text evidence="2">The sequence shown here is derived from an EMBL/GenBank/DDBJ whole genome shotgun (WGS) entry which is preliminary data.</text>
</comment>
<dbReference type="AlphaFoldDB" id="A0A4U6Q715"/>
<evidence type="ECO:0000259" key="1">
    <source>
        <dbReference type="Pfam" id="PF11716"/>
    </source>
</evidence>
<dbReference type="InterPro" id="IPR017517">
    <property type="entry name" value="Maleyloyr_isom"/>
</dbReference>
<keyword evidence="3" id="KW-1185">Reference proteome</keyword>
<feature type="domain" description="Mycothiol-dependent maleylpyruvate isomerase metal-binding" evidence="1">
    <location>
        <begin position="18"/>
        <end position="131"/>
    </location>
</feature>
<accession>A0A4U6Q715</accession>
<evidence type="ECO:0000313" key="3">
    <source>
        <dbReference type="Proteomes" id="UP000306985"/>
    </source>
</evidence>
<dbReference type="NCBIfam" id="TIGR03086">
    <property type="entry name" value="TIGR03086 family metal-binding protein"/>
    <property type="match status" value="1"/>
</dbReference>
<dbReference type="InterPro" id="IPR034660">
    <property type="entry name" value="DinB/YfiT-like"/>
</dbReference>
<sequence>MTSPAPTDPRPALQRAIEIADAVQGTVGPDHLDRPTPCAEFDVRTLRGHLLTVIRRVAIVLSGGRFDAVPHVTVVADEDYDRQWATGREELLAVLPGVDLGRTVIAPFGTVPAGAAIGSYIGEFLVHSWDLVAVTGRVDLLDQELAAAVLDVARQRIPAEGRENIPFGPVVDVPVDAPATDRLAAWMGHDPAWAARV</sequence>
<dbReference type="EMBL" id="SZZH01000008">
    <property type="protein sequence ID" value="TKV56140.1"/>
    <property type="molecule type" value="Genomic_DNA"/>
</dbReference>
<dbReference type="OrthoDB" id="5185819at2"/>
<evidence type="ECO:0000313" key="2">
    <source>
        <dbReference type="EMBL" id="TKV56140.1"/>
    </source>
</evidence>
<organism evidence="2 3">
    <name type="scientific">Nakamurella flava</name>
    <dbReference type="NCBI Taxonomy" id="2576308"/>
    <lineage>
        <taxon>Bacteria</taxon>
        <taxon>Bacillati</taxon>
        <taxon>Actinomycetota</taxon>
        <taxon>Actinomycetes</taxon>
        <taxon>Nakamurellales</taxon>
        <taxon>Nakamurellaceae</taxon>
        <taxon>Nakamurella</taxon>
    </lineage>
</organism>
<dbReference type="RefSeq" id="WP_137451796.1">
    <property type="nucleotide sequence ID" value="NZ_SZZH01000008.1"/>
</dbReference>
<proteinExistence type="predicted"/>
<name>A0A4U6Q715_9ACTN</name>
<protein>
    <submittedName>
        <fullName evidence="2">TIGR03086 family protein</fullName>
    </submittedName>
</protein>
<dbReference type="Proteomes" id="UP000306985">
    <property type="component" value="Unassembled WGS sequence"/>
</dbReference>
<gene>
    <name evidence="2" type="ORF">FDO65_21410</name>
</gene>
<dbReference type="InterPro" id="IPR017520">
    <property type="entry name" value="CHP03086"/>
</dbReference>
<dbReference type="SUPFAM" id="SSF109854">
    <property type="entry name" value="DinB/YfiT-like putative metalloenzymes"/>
    <property type="match status" value="1"/>
</dbReference>